<dbReference type="Gene3D" id="3.20.20.30">
    <property type="entry name" value="Luciferase-like domain"/>
    <property type="match status" value="1"/>
</dbReference>
<dbReference type="InterPro" id="IPR011251">
    <property type="entry name" value="Luciferase-like_dom"/>
</dbReference>
<organism evidence="3 4">
    <name type="scientific">Dongia soli</name>
    <dbReference type="NCBI Taxonomy" id="600628"/>
    <lineage>
        <taxon>Bacteria</taxon>
        <taxon>Pseudomonadati</taxon>
        <taxon>Pseudomonadota</taxon>
        <taxon>Alphaproteobacteria</taxon>
        <taxon>Rhodospirillales</taxon>
        <taxon>Dongiaceae</taxon>
        <taxon>Dongia</taxon>
    </lineage>
</organism>
<name>A0ABU5EH76_9PROT</name>
<dbReference type="EMBL" id="JAXCLW010000010">
    <property type="protein sequence ID" value="MDY0885510.1"/>
    <property type="molecule type" value="Genomic_DNA"/>
</dbReference>
<evidence type="ECO:0000313" key="4">
    <source>
        <dbReference type="Proteomes" id="UP001279642"/>
    </source>
</evidence>
<comment type="caution">
    <text evidence="3">The sequence shown here is derived from an EMBL/GenBank/DDBJ whole genome shotgun (WGS) entry which is preliminary data.</text>
</comment>
<dbReference type="RefSeq" id="WP_320510584.1">
    <property type="nucleotide sequence ID" value="NZ_JAXCLW010000010.1"/>
</dbReference>
<reference evidence="3 4" key="1">
    <citation type="journal article" date="2016" name="Antonie Van Leeuwenhoek">
        <title>Dongia soli sp. nov., isolated from soil from Dokdo, Korea.</title>
        <authorList>
            <person name="Kim D.U."/>
            <person name="Lee H."/>
            <person name="Kim H."/>
            <person name="Kim S.G."/>
            <person name="Ka J.O."/>
        </authorList>
    </citation>
    <scope>NUCLEOTIDE SEQUENCE [LARGE SCALE GENOMIC DNA]</scope>
    <source>
        <strain evidence="3 4">D78</strain>
    </source>
</reference>
<gene>
    <name evidence="3" type="ORF">SMD27_21900</name>
</gene>
<dbReference type="Proteomes" id="UP001279642">
    <property type="component" value="Unassembled WGS sequence"/>
</dbReference>
<dbReference type="InterPro" id="IPR036661">
    <property type="entry name" value="Luciferase-like_sf"/>
</dbReference>
<keyword evidence="4" id="KW-1185">Reference proteome</keyword>
<dbReference type="GO" id="GO:0016491">
    <property type="term" value="F:oxidoreductase activity"/>
    <property type="evidence" value="ECO:0007669"/>
    <property type="project" value="UniProtKB-KW"/>
</dbReference>
<proteinExistence type="predicted"/>
<dbReference type="EC" id="1.-.-.-" evidence="3"/>
<feature type="domain" description="Luciferase-like" evidence="2">
    <location>
        <begin position="2"/>
        <end position="314"/>
    </location>
</feature>
<evidence type="ECO:0000259" key="2">
    <source>
        <dbReference type="Pfam" id="PF00296"/>
    </source>
</evidence>
<evidence type="ECO:0000256" key="1">
    <source>
        <dbReference type="ARBA" id="ARBA00023002"/>
    </source>
</evidence>
<protein>
    <submittedName>
        <fullName evidence="3">LLM class flavin-dependent oxidoreductase</fullName>
        <ecNumber evidence="3">1.-.-.-</ecNumber>
    </submittedName>
</protein>
<sequence>MKFSLAINLERMNPSTDMRDVMRHTLDMVQMAERGGFEIAWAAEHHAIEMTIAPNPFQILGWWGSHTSTIRLGTAVVVAPYWHPIRVAGEAAMLDLLTNGRLEFGIGCGAYQREFNRMAGGVKAQESVPYMLEMLPLVKQLWQGDVEHHGKYWSFPKATSTPKPLQKNPPIWVAARNPVSFDWAVANDCNIMTWAMTRDFHEVETYKQRFEDSLAKAPAGTKRPRLSTMRHTGVYARADDWEPYVNSMRRVAGQFENLFRELGDVDNGFPEQVDLAALEHRAEYDADMLRTNLMFGTPDEVIAKLKRYEALGFDNFIYYASYGLPMELQRKSLKLFVDEVMPAFAERPGLKRVAE</sequence>
<dbReference type="Pfam" id="PF00296">
    <property type="entry name" value="Bac_luciferase"/>
    <property type="match status" value="1"/>
</dbReference>
<keyword evidence="1 3" id="KW-0560">Oxidoreductase</keyword>
<accession>A0ABU5EH76</accession>
<dbReference type="SUPFAM" id="SSF51679">
    <property type="entry name" value="Bacterial luciferase-like"/>
    <property type="match status" value="1"/>
</dbReference>
<evidence type="ECO:0000313" key="3">
    <source>
        <dbReference type="EMBL" id="MDY0885510.1"/>
    </source>
</evidence>
<dbReference type="PANTHER" id="PTHR43244">
    <property type="match status" value="1"/>
</dbReference>
<dbReference type="PANTHER" id="PTHR43244:SF1">
    <property type="entry name" value="5,10-METHYLENETETRAHYDROMETHANOPTERIN REDUCTASE"/>
    <property type="match status" value="1"/>
</dbReference>
<dbReference type="InterPro" id="IPR050564">
    <property type="entry name" value="F420-G6PD/mer"/>
</dbReference>